<keyword evidence="2" id="KW-1185">Reference proteome</keyword>
<gene>
    <name evidence="1" type="ORF">THAOC_29142</name>
</gene>
<dbReference type="AlphaFoldDB" id="K0RS01"/>
<sequence>MRCKKHPETVLYLIIKTIRQISRVIGRWS</sequence>
<comment type="caution">
    <text evidence="1">The sequence shown here is derived from an EMBL/GenBank/DDBJ whole genome shotgun (WGS) entry which is preliminary data.</text>
</comment>
<name>K0RS01_THAOC</name>
<evidence type="ECO:0000313" key="1">
    <source>
        <dbReference type="EMBL" id="EJK51666.1"/>
    </source>
</evidence>
<dbReference type="Proteomes" id="UP000266841">
    <property type="component" value="Unassembled WGS sequence"/>
</dbReference>
<organism evidence="1 2">
    <name type="scientific">Thalassiosira oceanica</name>
    <name type="common">Marine diatom</name>
    <dbReference type="NCBI Taxonomy" id="159749"/>
    <lineage>
        <taxon>Eukaryota</taxon>
        <taxon>Sar</taxon>
        <taxon>Stramenopiles</taxon>
        <taxon>Ochrophyta</taxon>
        <taxon>Bacillariophyta</taxon>
        <taxon>Coscinodiscophyceae</taxon>
        <taxon>Thalassiosirophycidae</taxon>
        <taxon>Thalassiosirales</taxon>
        <taxon>Thalassiosiraceae</taxon>
        <taxon>Thalassiosira</taxon>
    </lineage>
</organism>
<dbReference type="EMBL" id="AGNL01041255">
    <property type="protein sequence ID" value="EJK51666.1"/>
    <property type="molecule type" value="Genomic_DNA"/>
</dbReference>
<reference evidence="1 2" key="1">
    <citation type="journal article" date="2012" name="Genome Biol.">
        <title>Genome and low-iron response of an oceanic diatom adapted to chronic iron limitation.</title>
        <authorList>
            <person name="Lommer M."/>
            <person name="Specht M."/>
            <person name="Roy A.S."/>
            <person name="Kraemer L."/>
            <person name="Andreson R."/>
            <person name="Gutowska M.A."/>
            <person name="Wolf J."/>
            <person name="Bergner S.V."/>
            <person name="Schilhabel M.B."/>
            <person name="Klostermeier U.C."/>
            <person name="Beiko R.G."/>
            <person name="Rosenstiel P."/>
            <person name="Hippler M."/>
            <person name="Laroche J."/>
        </authorList>
    </citation>
    <scope>NUCLEOTIDE SEQUENCE [LARGE SCALE GENOMIC DNA]</scope>
    <source>
        <strain evidence="1 2">CCMP1005</strain>
    </source>
</reference>
<feature type="non-terminal residue" evidence="1">
    <location>
        <position position="29"/>
    </location>
</feature>
<protein>
    <submittedName>
        <fullName evidence="1">Uncharacterized protein</fullName>
    </submittedName>
</protein>
<evidence type="ECO:0000313" key="2">
    <source>
        <dbReference type="Proteomes" id="UP000266841"/>
    </source>
</evidence>
<accession>K0RS01</accession>
<proteinExistence type="predicted"/>